<dbReference type="Proteomes" id="UP000037136">
    <property type="component" value="Unassembled WGS sequence"/>
</dbReference>
<keyword evidence="4 8" id="KW-0479">Metal-binding</keyword>
<evidence type="ECO:0000313" key="11">
    <source>
        <dbReference type="Proteomes" id="UP000037136"/>
    </source>
</evidence>
<comment type="caution">
    <text evidence="10">The sequence shown here is derived from an EMBL/GenBank/DDBJ whole genome shotgun (WGS) entry which is preliminary data.</text>
</comment>
<evidence type="ECO:0000313" key="10">
    <source>
        <dbReference type="EMBL" id="PFH58520.1"/>
    </source>
</evidence>
<feature type="transmembrane region" description="Helical" evidence="9">
    <location>
        <begin position="41"/>
        <end position="60"/>
    </location>
</feature>
<dbReference type="GO" id="GO:0004497">
    <property type="term" value="F:monooxygenase activity"/>
    <property type="evidence" value="ECO:0007669"/>
    <property type="project" value="UniProtKB-KW"/>
</dbReference>
<dbReference type="EMBL" id="LAZP02000284">
    <property type="protein sequence ID" value="PFH58520.1"/>
    <property type="molecule type" value="Genomic_DNA"/>
</dbReference>
<dbReference type="PRINTS" id="PR00463">
    <property type="entry name" value="EP450I"/>
</dbReference>
<evidence type="ECO:0000256" key="8">
    <source>
        <dbReference type="PIRSR" id="PIRSR602401-1"/>
    </source>
</evidence>
<dbReference type="PANTHER" id="PTHR24305">
    <property type="entry name" value="CYTOCHROME P450"/>
    <property type="match status" value="1"/>
</dbReference>
<keyword evidence="5" id="KW-0560">Oxidoreductase</keyword>
<proteinExistence type="inferred from homology"/>
<keyword evidence="9" id="KW-0472">Membrane</keyword>
<evidence type="ECO:0000256" key="3">
    <source>
        <dbReference type="ARBA" id="ARBA00022617"/>
    </source>
</evidence>
<dbReference type="SUPFAM" id="SSF48264">
    <property type="entry name" value="Cytochrome P450"/>
    <property type="match status" value="1"/>
</dbReference>
<evidence type="ECO:0000256" key="6">
    <source>
        <dbReference type="ARBA" id="ARBA00023004"/>
    </source>
</evidence>
<dbReference type="AlphaFoldDB" id="A0A2A9PCB8"/>
<feature type="binding site" description="axial binding residue" evidence="8">
    <location>
        <position position="500"/>
    </location>
    <ligand>
        <name>heme</name>
        <dbReference type="ChEBI" id="CHEBI:30413"/>
    </ligand>
    <ligandPart>
        <name>Fe</name>
        <dbReference type="ChEBI" id="CHEBI:18248"/>
    </ligandPart>
</feature>
<dbReference type="GO" id="GO:0016705">
    <property type="term" value="F:oxidoreductase activity, acting on paired donors, with incorporation or reduction of molecular oxygen"/>
    <property type="evidence" value="ECO:0007669"/>
    <property type="project" value="InterPro"/>
</dbReference>
<feature type="transmembrane region" description="Helical" evidence="9">
    <location>
        <begin position="66"/>
        <end position="92"/>
    </location>
</feature>
<dbReference type="InterPro" id="IPR002401">
    <property type="entry name" value="Cyt_P450_E_grp-I"/>
</dbReference>
<keyword evidence="9" id="KW-0812">Transmembrane</keyword>
<dbReference type="InterPro" id="IPR001128">
    <property type="entry name" value="Cyt_P450"/>
</dbReference>
<evidence type="ECO:0000256" key="4">
    <source>
        <dbReference type="ARBA" id="ARBA00022723"/>
    </source>
</evidence>
<keyword evidence="11" id="KW-1185">Reference proteome</keyword>
<accession>A0A2A9PCB8</accession>
<reference evidence="10 11" key="2">
    <citation type="journal article" date="2017" name="Sci. Rep.">
        <title>Ant-infecting Ophiocordyceps genomes reveal a high diversity of potential behavioral manipulation genes and a possible major role for enterotoxins.</title>
        <authorList>
            <person name="de Bekker C."/>
            <person name="Ohm R.A."/>
            <person name="Evans H.C."/>
            <person name="Brachmann A."/>
            <person name="Hughes D.P."/>
        </authorList>
    </citation>
    <scope>NUCLEOTIDE SEQUENCE [LARGE SCALE GENOMIC DNA]</scope>
    <source>
        <strain evidence="10 11">SC16a</strain>
    </source>
</reference>
<dbReference type="STRING" id="268505.A0A2A9PCB8"/>
<sequence length="565" mass="62862">MATVIDDLRSPLLRGSVFLGGVIVHVALLRHGEWHVQAPRLVGSVMALSMAMPCAIIWLAPELLSAPWPVLMATTWLVSAGLAGLYSSALVYRAALHPLNRFPGPFAARLSNLYMTTMDAKKSQIYREVRKLHEAYGDIVRVGPSELSIRDPKAIRLIHASSSSCVRGIWYDMLHPERSLHALRNKKEHGRRRKAWDRAFSNQALRDYEPRVVRCTSQLVSLIDEMQGQPVDASRLFTLYSFDVTGEIGFGKSFNILTDGVLPEAISLASDLMHRMSVFRRLVWQVRVLNVIPALNRAQHQLNHWLCGQIAAREQRASDQPDVFSHILVDHEAKGQATKPTVNLLGDLTLLVVAGRQDRDSSDTISAALACLFFELAVHPDARRTLQAELDRFHETEDATDNAALSRLEYLGACIDEALRIYPPALSGLQMKTSCQGLHLGDVFIPGDTIVQIPQYALSRDERCFVHADCFIPERWTTKPDLMTDGGSASFPFSYGPYSCVGSALAKMELRYVTAQILGRFDLELAPGFSASSFEDGLKDHFTMEAPSLNLVFRSRRPDGLTVDS</sequence>
<name>A0A2A9PCB8_OPHUN</name>
<comment type="similarity">
    <text evidence="2">Belongs to the cytochrome P450 family.</text>
</comment>
<feature type="transmembrane region" description="Helical" evidence="9">
    <location>
        <begin position="12"/>
        <end position="29"/>
    </location>
</feature>
<keyword evidence="7" id="KW-0503">Monooxygenase</keyword>
<comment type="cofactor">
    <cofactor evidence="1 8">
        <name>heme</name>
        <dbReference type="ChEBI" id="CHEBI:30413"/>
    </cofactor>
</comment>
<dbReference type="GO" id="GO:0020037">
    <property type="term" value="F:heme binding"/>
    <property type="evidence" value="ECO:0007669"/>
    <property type="project" value="InterPro"/>
</dbReference>
<dbReference type="InterPro" id="IPR050121">
    <property type="entry name" value="Cytochrome_P450_monoxygenase"/>
</dbReference>
<organism evidence="10 11">
    <name type="scientific">Ophiocordyceps unilateralis</name>
    <name type="common">Zombie-ant fungus</name>
    <name type="synonym">Torrubia unilateralis</name>
    <dbReference type="NCBI Taxonomy" id="268505"/>
    <lineage>
        <taxon>Eukaryota</taxon>
        <taxon>Fungi</taxon>
        <taxon>Dikarya</taxon>
        <taxon>Ascomycota</taxon>
        <taxon>Pezizomycotina</taxon>
        <taxon>Sordariomycetes</taxon>
        <taxon>Hypocreomycetidae</taxon>
        <taxon>Hypocreales</taxon>
        <taxon>Ophiocordycipitaceae</taxon>
        <taxon>Ophiocordyceps</taxon>
    </lineage>
</organism>
<keyword evidence="3 8" id="KW-0349">Heme</keyword>
<keyword evidence="6 8" id="KW-0408">Iron</keyword>
<protein>
    <recommendedName>
        <fullName evidence="12">Cytochrome P450</fullName>
    </recommendedName>
</protein>
<dbReference type="CDD" id="cd11061">
    <property type="entry name" value="CYP67-like"/>
    <property type="match status" value="1"/>
</dbReference>
<evidence type="ECO:0000256" key="7">
    <source>
        <dbReference type="ARBA" id="ARBA00023033"/>
    </source>
</evidence>
<dbReference type="OrthoDB" id="6692864at2759"/>
<evidence type="ECO:0008006" key="12">
    <source>
        <dbReference type="Google" id="ProtNLM"/>
    </source>
</evidence>
<dbReference type="GO" id="GO:0005506">
    <property type="term" value="F:iron ion binding"/>
    <property type="evidence" value="ECO:0007669"/>
    <property type="project" value="InterPro"/>
</dbReference>
<evidence type="ECO:0000256" key="9">
    <source>
        <dbReference type="SAM" id="Phobius"/>
    </source>
</evidence>
<dbReference type="InterPro" id="IPR036396">
    <property type="entry name" value="Cyt_P450_sf"/>
</dbReference>
<keyword evidence="9" id="KW-1133">Transmembrane helix</keyword>
<dbReference type="PRINTS" id="PR00385">
    <property type="entry name" value="P450"/>
</dbReference>
<dbReference type="Pfam" id="PF00067">
    <property type="entry name" value="p450"/>
    <property type="match status" value="1"/>
</dbReference>
<gene>
    <name evidence="10" type="ORF">XA68_13584</name>
</gene>
<evidence type="ECO:0000256" key="5">
    <source>
        <dbReference type="ARBA" id="ARBA00023002"/>
    </source>
</evidence>
<evidence type="ECO:0000256" key="2">
    <source>
        <dbReference type="ARBA" id="ARBA00010617"/>
    </source>
</evidence>
<reference evidence="10 11" key="1">
    <citation type="journal article" date="2015" name="BMC Genomics">
        <title>Gene expression during zombie ant biting behavior reflects the complexity underlying fungal parasitic behavioral manipulation.</title>
        <authorList>
            <person name="de Bekker C."/>
            <person name="Ohm R.A."/>
            <person name="Loreto R.G."/>
            <person name="Sebastian A."/>
            <person name="Albert I."/>
            <person name="Merrow M."/>
            <person name="Brachmann A."/>
            <person name="Hughes D.P."/>
        </authorList>
    </citation>
    <scope>NUCLEOTIDE SEQUENCE [LARGE SCALE GENOMIC DNA]</scope>
    <source>
        <strain evidence="10 11">SC16a</strain>
    </source>
</reference>
<evidence type="ECO:0000256" key="1">
    <source>
        <dbReference type="ARBA" id="ARBA00001971"/>
    </source>
</evidence>
<dbReference type="PANTHER" id="PTHR24305:SF187">
    <property type="entry name" value="P450, PUTATIVE (EUROFUNG)-RELATED"/>
    <property type="match status" value="1"/>
</dbReference>
<dbReference type="Gene3D" id="1.10.630.10">
    <property type="entry name" value="Cytochrome P450"/>
    <property type="match status" value="1"/>
</dbReference>